<proteinExistence type="predicted"/>
<accession>A0A9P3GSR6</accession>
<organism evidence="2 3">
    <name type="scientific">Phanerochaete sordida</name>
    <dbReference type="NCBI Taxonomy" id="48140"/>
    <lineage>
        <taxon>Eukaryota</taxon>
        <taxon>Fungi</taxon>
        <taxon>Dikarya</taxon>
        <taxon>Basidiomycota</taxon>
        <taxon>Agaricomycotina</taxon>
        <taxon>Agaricomycetes</taxon>
        <taxon>Polyporales</taxon>
        <taxon>Phanerochaetaceae</taxon>
        <taxon>Phanerochaete</taxon>
    </lineage>
</organism>
<evidence type="ECO:0000256" key="1">
    <source>
        <dbReference type="SAM" id="MobiDB-lite"/>
    </source>
</evidence>
<evidence type="ECO:0000313" key="3">
    <source>
        <dbReference type="Proteomes" id="UP000703269"/>
    </source>
</evidence>
<evidence type="ECO:0000313" key="2">
    <source>
        <dbReference type="EMBL" id="GJF00883.1"/>
    </source>
</evidence>
<name>A0A9P3GSR6_9APHY</name>
<feature type="non-terminal residue" evidence="2">
    <location>
        <position position="118"/>
    </location>
</feature>
<dbReference type="Proteomes" id="UP000703269">
    <property type="component" value="Unassembled WGS sequence"/>
</dbReference>
<dbReference type="EMBL" id="BPQB01000226">
    <property type="protein sequence ID" value="GJF00883.1"/>
    <property type="molecule type" value="Genomic_DNA"/>
</dbReference>
<dbReference type="AlphaFoldDB" id="A0A9P3GSR6"/>
<comment type="caution">
    <text evidence="2">The sequence shown here is derived from an EMBL/GenBank/DDBJ whole genome shotgun (WGS) entry which is preliminary data.</text>
</comment>
<keyword evidence="3" id="KW-1185">Reference proteome</keyword>
<sequence>MVRSPKAPSLSRRDALRDTVSALSHRLCVSRHRRAIYRSSRVSQRGRLSCPRHERRCRAPPSGLVFVRAAARTRPAPRRPAMRSPRARAAEAVRCLSSEGPPGGPAGEVASTPAHLEN</sequence>
<protein>
    <submittedName>
        <fullName evidence="2">Uncharacterized protein</fullName>
    </submittedName>
</protein>
<gene>
    <name evidence="2" type="ORF">PsYK624_171850</name>
</gene>
<feature type="region of interest" description="Disordered" evidence="1">
    <location>
        <begin position="73"/>
        <end position="118"/>
    </location>
</feature>
<reference evidence="2 3" key="1">
    <citation type="submission" date="2021-08" db="EMBL/GenBank/DDBJ databases">
        <title>Draft Genome Sequence of Phanerochaete sordida strain YK-624.</title>
        <authorList>
            <person name="Mori T."/>
            <person name="Dohra H."/>
            <person name="Suzuki T."/>
            <person name="Kawagishi H."/>
            <person name="Hirai H."/>
        </authorList>
    </citation>
    <scope>NUCLEOTIDE SEQUENCE [LARGE SCALE GENOMIC DNA]</scope>
    <source>
        <strain evidence="2 3">YK-624</strain>
    </source>
</reference>